<proteinExistence type="predicted"/>
<reference evidence="2" key="1">
    <citation type="submission" date="2021-01" db="EMBL/GenBank/DDBJ databases">
        <title>Whole genome shotgun sequence of Planotetraspora silvatica NBRC 100141.</title>
        <authorList>
            <person name="Komaki H."/>
            <person name="Tamura T."/>
        </authorList>
    </citation>
    <scope>NUCLEOTIDE SEQUENCE</scope>
    <source>
        <strain evidence="2">NBRC 100141</strain>
    </source>
</reference>
<accession>A0A8J3UZ06</accession>
<dbReference type="Gene3D" id="3.20.20.150">
    <property type="entry name" value="Divalent-metal-dependent TIM barrel enzymes"/>
    <property type="match status" value="1"/>
</dbReference>
<dbReference type="EMBL" id="BOOQ01000023">
    <property type="protein sequence ID" value="GII47025.1"/>
    <property type="molecule type" value="Genomic_DNA"/>
</dbReference>
<dbReference type="RefSeq" id="WP_203975218.1">
    <property type="nucleotide sequence ID" value="NZ_BAAAKY010000023.1"/>
</dbReference>
<dbReference type="InterPro" id="IPR013022">
    <property type="entry name" value="Xyl_isomerase-like_TIM-brl"/>
</dbReference>
<sequence length="391" mass="42871">MTAHEEEFQSGALHRRLGLNRRQFLAATTGLTAAATVAGVGPLASAAQAASGHDHGHGHDHGPKGALVAPSKRGIILYTVRDAISRDPLSTTLASGFRPVLEELSRIGYRQVEFAGYGQHANSEGGANLETVEGARLLRRWLDDNGLEAEGNHGFIPGSWPFTQPDLDRFKQHLEIANILGFGHVGTGNDPTGSAYKADWDVAADKWNALGRIASAAGLKLYTHNHDVAYSFLLDEGPLDEQGRPTRSSGTRRLEYFLKITDPRHVWLEMDIFWAHVAQFKYRTFTAPDGSTRTDVFNPLRVVQKQTKRFPLFHAKDGKSNPTTGNGYDMVPFGTGDIDYATFFSQMGARGYHNPMYEQDNAPGGTANPNQSLEFSEVSYDNLAALRAPRH</sequence>
<evidence type="ECO:0000313" key="2">
    <source>
        <dbReference type="EMBL" id="GII47025.1"/>
    </source>
</evidence>
<organism evidence="2 3">
    <name type="scientific">Planotetraspora silvatica</name>
    <dbReference type="NCBI Taxonomy" id="234614"/>
    <lineage>
        <taxon>Bacteria</taxon>
        <taxon>Bacillati</taxon>
        <taxon>Actinomycetota</taxon>
        <taxon>Actinomycetes</taxon>
        <taxon>Streptosporangiales</taxon>
        <taxon>Streptosporangiaceae</taxon>
        <taxon>Planotetraspora</taxon>
    </lineage>
</organism>
<dbReference type="InterPro" id="IPR050312">
    <property type="entry name" value="IolE/XylAMocC-like"/>
</dbReference>
<dbReference type="InterPro" id="IPR036237">
    <property type="entry name" value="Xyl_isomerase-like_sf"/>
</dbReference>
<dbReference type="PANTHER" id="PTHR12110:SF41">
    <property type="entry name" value="INOSOSE DEHYDRATASE"/>
    <property type="match status" value="1"/>
</dbReference>
<feature type="domain" description="Xylose isomerase-like TIM barrel" evidence="1">
    <location>
        <begin position="102"/>
        <end position="356"/>
    </location>
</feature>
<dbReference type="InterPro" id="IPR006311">
    <property type="entry name" value="TAT_signal"/>
</dbReference>
<dbReference type="Proteomes" id="UP000644610">
    <property type="component" value="Unassembled WGS sequence"/>
</dbReference>
<evidence type="ECO:0000259" key="1">
    <source>
        <dbReference type="Pfam" id="PF01261"/>
    </source>
</evidence>
<dbReference type="PROSITE" id="PS51318">
    <property type="entry name" value="TAT"/>
    <property type="match status" value="1"/>
</dbReference>
<dbReference type="Pfam" id="PF01261">
    <property type="entry name" value="AP_endonuc_2"/>
    <property type="match status" value="1"/>
</dbReference>
<name>A0A8J3UZ06_9ACTN</name>
<gene>
    <name evidence="2" type="ORF">Psi02_34490</name>
</gene>
<protein>
    <recommendedName>
        <fullName evidence="1">Xylose isomerase-like TIM barrel domain-containing protein</fullName>
    </recommendedName>
</protein>
<comment type="caution">
    <text evidence="2">The sequence shown here is derived from an EMBL/GenBank/DDBJ whole genome shotgun (WGS) entry which is preliminary data.</text>
</comment>
<evidence type="ECO:0000313" key="3">
    <source>
        <dbReference type="Proteomes" id="UP000644610"/>
    </source>
</evidence>
<dbReference type="SUPFAM" id="SSF51658">
    <property type="entry name" value="Xylose isomerase-like"/>
    <property type="match status" value="1"/>
</dbReference>
<keyword evidence="3" id="KW-1185">Reference proteome</keyword>
<dbReference type="PANTHER" id="PTHR12110">
    <property type="entry name" value="HYDROXYPYRUVATE ISOMERASE"/>
    <property type="match status" value="1"/>
</dbReference>
<dbReference type="AlphaFoldDB" id="A0A8J3UZ06"/>